<name>A0ABY4YSY2_9MICO</name>
<keyword evidence="1" id="KW-1133">Transmembrane helix</keyword>
<accession>A0ABY4YSY2</accession>
<sequence length="64" mass="7505">MALWDTVWPILAALIPSAGLLFLFFFILKRILEADRRERAAERKWDAERAALRDNAREHPVNQD</sequence>
<evidence type="ECO:0000313" key="3">
    <source>
        <dbReference type="Proteomes" id="UP001056455"/>
    </source>
</evidence>
<dbReference type="EMBL" id="CP099489">
    <property type="protein sequence ID" value="USQ79590.1"/>
    <property type="molecule type" value="Genomic_DNA"/>
</dbReference>
<keyword evidence="1" id="KW-0472">Membrane</keyword>
<evidence type="ECO:0000256" key="1">
    <source>
        <dbReference type="SAM" id="Phobius"/>
    </source>
</evidence>
<dbReference type="RefSeq" id="WP_252592696.1">
    <property type="nucleotide sequence ID" value="NZ_CP099489.1"/>
</dbReference>
<dbReference type="Proteomes" id="UP001056455">
    <property type="component" value="Chromosome"/>
</dbReference>
<reference evidence="2" key="1">
    <citation type="submission" date="2022-06" db="EMBL/GenBank/DDBJ databases">
        <title>Ornithinimicrobium HY1793.</title>
        <authorList>
            <person name="Huang Y."/>
        </authorList>
    </citation>
    <scope>NUCLEOTIDE SEQUENCE</scope>
    <source>
        <strain evidence="2">HY1793</strain>
    </source>
</reference>
<proteinExistence type="predicted"/>
<organism evidence="2 3">
    <name type="scientific">Ornithinimicrobium faecis</name>
    <dbReference type="NCBI Taxonomy" id="2934158"/>
    <lineage>
        <taxon>Bacteria</taxon>
        <taxon>Bacillati</taxon>
        <taxon>Actinomycetota</taxon>
        <taxon>Actinomycetes</taxon>
        <taxon>Micrococcales</taxon>
        <taxon>Ornithinimicrobiaceae</taxon>
        <taxon>Ornithinimicrobium</taxon>
    </lineage>
</organism>
<feature type="transmembrane region" description="Helical" evidence="1">
    <location>
        <begin position="6"/>
        <end position="28"/>
    </location>
</feature>
<keyword evidence="3" id="KW-1185">Reference proteome</keyword>
<protein>
    <submittedName>
        <fullName evidence="2">Lysyl-tRNA synthetase</fullName>
    </submittedName>
</protein>
<keyword evidence="1" id="KW-0812">Transmembrane</keyword>
<evidence type="ECO:0000313" key="2">
    <source>
        <dbReference type="EMBL" id="USQ79590.1"/>
    </source>
</evidence>
<gene>
    <name evidence="2" type="ORF">NF556_18665</name>
</gene>